<accession>A0A182Y1D5</accession>
<dbReference type="STRING" id="30069.A0A182Y1D5"/>
<protein>
    <submittedName>
        <fullName evidence="1">Uncharacterized protein</fullName>
    </submittedName>
</protein>
<evidence type="ECO:0000313" key="1">
    <source>
        <dbReference type="EnsemblMetazoa" id="ASTEI02271-PA"/>
    </source>
</evidence>
<dbReference type="Proteomes" id="UP000076408">
    <property type="component" value="Unassembled WGS sequence"/>
</dbReference>
<dbReference type="InterPro" id="IPR031734">
    <property type="entry name" value="MBF2"/>
</dbReference>
<dbReference type="AlphaFoldDB" id="A0A182Y1D5"/>
<name>A0A182Y1D5_ANOST</name>
<dbReference type="EnsemblMetazoa" id="ASTEI02271-RA">
    <property type="protein sequence ID" value="ASTEI02271-PA"/>
    <property type="gene ID" value="ASTEI02271"/>
</dbReference>
<dbReference type="VEuPathDB" id="VectorBase:ASTE009593"/>
<sequence length="128" mass="13837">MYRSREFVVAVGLLLVVLSVADVRGSFSSSDVNTSKQSYFFGAKGASDILCFSKTLLKGSIMPQDVSYTNPTADKNINFITLAADKYSTHGFTADISSGKLGTVSVTIKINAKSILPYAIEVKFYCVK</sequence>
<reference evidence="2" key="1">
    <citation type="journal article" date="2014" name="Genome Biol.">
        <title>Genome analysis of a major urban malaria vector mosquito, Anopheles stephensi.</title>
        <authorList>
            <person name="Jiang X."/>
            <person name="Peery A."/>
            <person name="Hall A.B."/>
            <person name="Sharma A."/>
            <person name="Chen X.G."/>
            <person name="Waterhouse R.M."/>
            <person name="Komissarov A."/>
            <person name="Riehle M.M."/>
            <person name="Shouche Y."/>
            <person name="Sharakhova M.V."/>
            <person name="Lawson D."/>
            <person name="Pakpour N."/>
            <person name="Arensburger P."/>
            <person name="Davidson V.L."/>
            <person name="Eiglmeier K."/>
            <person name="Emrich S."/>
            <person name="George P."/>
            <person name="Kennedy R.C."/>
            <person name="Mane S.P."/>
            <person name="Maslen G."/>
            <person name="Oringanje C."/>
            <person name="Qi Y."/>
            <person name="Settlage R."/>
            <person name="Tojo M."/>
            <person name="Tubio J.M."/>
            <person name="Unger M.F."/>
            <person name="Wang B."/>
            <person name="Vernick K.D."/>
            <person name="Ribeiro J.M."/>
            <person name="James A.A."/>
            <person name="Michel K."/>
            <person name="Riehle M.A."/>
            <person name="Luckhart S."/>
            <person name="Sharakhov I.V."/>
            <person name="Tu Z."/>
        </authorList>
    </citation>
    <scope>NUCLEOTIDE SEQUENCE [LARGE SCALE GENOMIC DNA]</scope>
    <source>
        <strain evidence="2">Indian</strain>
    </source>
</reference>
<dbReference type="VEuPathDB" id="VectorBase:ASTEI02271"/>
<dbReference type="Pfam" id="PF15868">
    <property type="entry name" value="MBF2"/>
    <property type="match status" value="1"/>
</dbReference>
<keyword evidence="2" id="KW-1185">Reference proteome</keyword>
<organism evidence="1 2">
    <name type="scientific">Anopheles stephensi</name>
    <name type="common">Indo-Pakistan malaria mosquito</name>
    <dbReference type="NCBI Taxonomy" id="30069"/>
    <lineage>
        <taxon>Eukaryota</taxon>
        <taxon>Metazoa</taxon>
        <taxon>Ecdysozoa</taxon>
        <taxon>Arthropoda</taxon>
        <taxon>Hexapoda</taxon>
        <taxon>Insecta</taxon>
        <taxon>Pterygota</taxon>
        <taxon>Neoptera</taxon>
        <taxon>Endopterygota</taxon>
        <taxon>Diptera</taxon>
        <taxon>Nematocera</taxon>
        <taxon>Culicoidea</taxon>
        <taxon>Culicidae</taxon>
        <taxon>Anophelinae</taxon>
        <taxon>Anopheles</taxon>
    </lineage>
</organism>
<reference evidence="1" key="2">
    <citation type="submission" date="2020-05" db="UniProtKB">
        <authorList>
            <consortium name="EnsemblMetazoa"/>
        </authorList>
    </citation>
    <scope>IDENTIFICATION</scope>
    <source>
        <strain evidence="1">Indian</strain>
    </source>
</reference>
<proteinExistence type="predicted"/>
<dbReference type="VEuPathDB" id="VectorBase:ASTEI20_043541"/>
<evidence type="ECO:0000313" key="2">
    <source>
        <dbReference type="Proteomes" id="UP000076408"/>
    </source>
</evidence>
<dbReference type="OMA" id="MPQDVSY"/>